<accession>A0A9X1NR76</accession>
<evidence type="ECO:0000259" key="1">
    <source>
        <dbReference type="Pfam" id="PF14301"/>
    </source>
</evidence>
<proteinExistence type="predicted"/>
<dbReference type="Proteomes" id="UP001139089">
    <property type="component" value="Unassembled WGS sequence"/>
</dbReference>
<keyword evidence="3" id="KW-1185">Reference proteome</keyword>
<comment type="caution">
    <text evidence="2">The sequence shown here is derived from an EMBL/GenBank/DDBJ whole genome shotgun (WGS) entry which is preliminary data.</text>
</comment>
<protein>
    <submittedName>
        <fullName evidence="2">DUF4376 domain-containing protein</fullName>
    </submittedName>
</protein>
<dbReference type="Pfam" id="PF14301">
    <property type="entry name" value="DUF4376"/>
    <property type="match status" value="1"/>
</dbReference>
<dbReference type="AlphaFoldDB" id="A0A9X1NR76"/>
<organism evidence="2 3">
    <name type="scientific">Rhizobium quercicola</name>
    <dbReference type="NCBI Taxonomy" id="2901226"/>
    <lineage>
        <taxon>Bacteria</taxon>
        <taxon>Pseudomonadati</taxon>
        <taxon>Pseudomonadota</taxon>
        <taxon>Alphaproteobacteria</taxon>
        <taxon>Hyphomicrobiales</taxon>
        <taxon>Rhizobiaceae</taxon>
        <taxon>Rhizobium/Agrobacterium group</taxon>
        <taxon>Rhizobium</taxon>
    </lineage>
</organism>
<evidence type="ECO:0000313" key="3">
    <source>
        <dbReference type="Proteomes" id="UP001139089"/>
    </source>
</evidence>
<gene>
    <name evidence="2" type="ORF">LRX75_11680</name>
</gene>
<reference evidence="2" key="1">
    <citation type="submission" date="2021-12" db="EMBL/GenBank/DDBJ databases">
        <authorList>
            <person name="Li Y."/>
        </authorList>
    </citation>
    <scope>NUCLEOTIDE SEQUENCE</scope>
    <source>
        <strain evidence="2">DKSPLA3</strain>
    </source>
</reference>
<name>A0A9X1NR76_9HYPH</name>
<evidence type="ECO:0000313" key="2">
    <source>
        <dbReference type="EMBL" id="MCD7109697.1"/>
    </source>
</evidence>
<sequence>MAIFVILADEFPAGFYDEELHGKRGSDGSTIPAAAVQITEDQHAELISNPGRRKLINGQIQPFEPVVMLTSVDIDAERDRRIAAGFTFGGNLYQAREQDLRNINGAATGAALALMQGAEPGDLRWQGGDSDFGWIAADNTIVPMDVVDMIGFGRAAMSHVGRLTMVGRSLKDRLADGETLDISDDALWGV</sequence>
<feature type="domain" description="DUF4376" evidence="1">
    <location>
        <begin position="73"/>
        <end position="181"/>
    </location>
</feature>
<dbReference type="RefSeq" id="WP_231814556.1">
    <property type="nucleotide sequence ID" value="NZ_JAJOZR010000007.1"/>
</dbReference>
<dbReference type="EMBL" id="JAJOZR010000007">
    <property type="protein sequence ID" value="MCD7109697.1"/>
    <property type="molecule type" value="Genomic_DNA"/>
</dbReference>
<dbReference type="InterPro" id="IPR025484">
    <property type="entry name" value="DUF4376"/>
</dbReference>